<dbReference type="Gene3D" id="3.40.50.720">
    <property type="entry name" value="NAD(P)-binding Rossmann-like Domain"/>
    <property type="match status" value="1"/>
</dbReference>
<dbReference type="RefSeq" id="WP_186938098.1">
    <property type="nucleotide sequence ID" value="NZ_JACOOA010000001.1"/>
</dbReference>
<dbReference type="Pfam" id="PF01370">
    <property type="entry name" value="Epimerase"/>
    <property type="match status" value="1"/>
</dbReference>
<dbReference type="InterPro" id="IPR001509">
    <property type="entry name" value="Epimerase_deHydtase"/>
</dbReference>
<keyword evidence="4" id="KW-1185">Reference proteome</keyword>
<accession>A0ABR7BQU9</accession>
<comment type="similarity">
    <text evidence="1">Belongs to the NAD(P)-dependent epimerase/dehydratase family.</text>
</comment>
<dbReference type="SUPFAM" id="SSF51735">
    <property type="entry name" value="NAD(P)-binding Rossmann-fold domains"/>
    <property type="match status" value="1"/>
</dbReference>
<gene>
    <name evidence="3" type="ORF">H8S61_04660</name>
</gene>
<reference evidence="3 4" key="1">
    <citation type="submission" date="2020-08" db="EMBL/GenBank/DDBJ databases">
        <title>Genome public.</title>
        <authorList>
            <person name="Liu C."/>
            <person name="Sun Q."/>
        </authorList>
    </citation>
    <scope>NUCLEOTIDE SEQUENCE [LARGE SCALE GENOMIC DNA]</scope>
    <source>
        <strain evidence="3 4">NSJ-70</strain>
    </source>
</reference>
<protein>
    <submittedName>
        <fullName evidence="3">NAD(P)-dependent oxidoreductase</fullName>
    </submittedName>
</protein>
<dbReference type="PANTHER" id="PTHR43000">
    <property type="entry name" value="DTDP-D-GLUCOSE 4,6-DEHYDRATASE-RELATED"/>
    <property type="match status" value="1"/>
</dbReference>
<comment type="caution">
    <text evidence="3">The sequence shown here is derived from an EMBL/GenBank/DDBJ whole genome shotgun (WGS) entry which is preliminary data.</text>
</comment>
<name>A0ABR7BQU9_9ACTN</name>
<feature type="domain" description="NAD-dependent epimerase/dehydratase" evidence="2">
    <location>
        <begin position="4"/>
        <end position="222"/>
    </location>
</feature>
<evidence type="ECO:0000313" key="4">
    <source>
        <dbReference type="Proteomes" id="UP000622448"/>
    </source>
</evidence>
<evidence type="ECO:0000259" key="2">
    <source>
        <dbReference type="Pfam" id="PF01370"/>
    </source>
</evidence>
<evidence type="ECO:0000313" key="3">
    <source>
        <dbReference type="EMBL" id="MBC5583485.1"/>
    </source>
</evidence>
<dbReference type="Proteomes" id="UP000622448">
    <property type="component" value="Unassembled WGS sequence"/>
</dbReference>
<organism evidence="3 4">
    <name type="scientific">Eggerthella hominis</name>
    <dbReference type="NCBI Taxonomy" id="2763043"/>
    <lineage>
        <taxon>Bacteria</taxon>
        <taxon>Bacillati</taxon>
        <taxon>Actinomycetota</taxon>
        <taxon>Coriobacteriia</taxon>
        <taxon>Eggerthellales</taxon>
        <taxon>Eggerthellaceae</taxon>
        <taxon>Eggerthella</taxon>
    </lineage>
</organism>
<dbReference type="CDD" id="cd08946">
    <property type="entry name" value="SDR_e"/>
    <property type="match status" value="1"/>
</dbReference>
<dbReference type="InterPro" id="IPR036291">
    <property type="entry name" value="NAD(P)-bd_dom_sf"/>
</dbReference>
<proteinExistence type="inferred from homology"/>
<sequence>MKHIAIAGASGYLGFKMTRLLLNSGNAVLALSSKRERLNASFSHTEMFMHVNRCDFSALSSQPIDILVNCSFPRSEEGKELASGLAYTYDLFTAAKENGVKSVINISSQSVYSQTREQYADEKEPLNPTSGYALGKYSAELICNALLADTPHAHIRLASLIGPEFDQRFINFFAKKIINGEPITAKGSDQIFGFLDIRDAADALVTMTLHEPTTWKDVYNLGPQCGGYAFDTIMSAIERTAKQRGYQVRATYDTDRPWHNSGLDSSRFFSDFAWTPSHDLRDSIECIFNHYEE</sequence>
<dbReference type="EMBL" id="JACOOA010000001">
    <property type="protein sequence ID" value="MBC5583485.1"/>
    <property type="molecule type" value="Genomic_DNA"/>
</dbReference>
<evidence type="ECO:0000256" key="1">
    <source>
        <dbReference type="ARBA" id="ARBA00007637"/>
    </source>
</evidence>